<evidence type="ECO:0000256" key="1">
    <source>
        <dbReference type="SAM" id="MobiDB-lite"/>
    </source>
</evidence>
<dbReference type="AlphaFoldDB" id="A0A1B2HPJ3"/>
<protein>
    <submittedName>
        <fullName evidence="2">Uncharacterized protein</fullName>
    </submittedName>
</protein>
<feature type="compositionally biased region" description="Basic and acidic residues" evidence="1">
    <location>
        <begin position="69"/>
        <end position="80"/>
    </location>
</feature>
<evidence type="ECO:0000313" key="2">
    <source>
        <dbReference type="EMBL" id="ANZ39662.1"/>
    </source>
</evidence>
<sequence length="80" mass="8746">MDHPCELCSGTGEMTWMQPVPGPDGMTMTEMSHPCVNGCSGWYRMPAAETGLVVDEEGRPAGNVAQANTDHRTDWSRPEH</sequence>
<reference evidence="2 3" key="1">
    <citation type="submission" date="2016-07" db="EMBL/GenBank/DDBJ databases">
        <title>Complete genome sequence of the Lentzea guizhouensis DHS C013.</title>
        <authorList>
            <person name="Cao C."/>
        </authorList>
    </citation>
    <scope>NUCLEOTIDE SEQUENCE [LARGE SCALE GENOMIC DNA]</scope>
    <source>
        <strain evidence="2 3">DHS C013</strain>
    </source>
</reference>
<dbReference type="KEGG" id="led:BBK82_30085"/>
<dbReference type="RefSeq" id="WP_065918003.1">
    <property type="nucleotide sequence ID" value="NZ_CP016793.1"/>
</dbReference>
<accession>A0A1B2HPJ3</accession>
<name>A0A1B2HPJ3_9PSEU</name>
<proteinExistence type="predicted"/>
<dbReference type="EMBL" id="CP016793">
    <property type="protein sequence ID" value="ANZ39662.1"/>
    <property type="molecule type" value="Genomic_DNA"/>
</dbReference>
<organism evidence="2 3">
    <name type="scientific">Lentzea guizhouensis</name>
    <dbReference type="NCBI Taxonomy" id="1586287"/>
    <lineage>
        <taxon>Bacteria</taxon>
        <taxon>Bacillati</taxon>
        <taxon>Actinomycetota</taxon>
        <taxon>Actinomycetes</taxon>
        <taxon>Pseudonocardiales</taxon>
        <taxon>Pseudonocardiaceae</taxon>
        <taxon>Lentzea</taxon>
    </lineage>
</organism>
<dbReference type="Proteomes" id="UP000093053">
    <property type="component" value="Chromosome"/>
</dbReference>
<evidence type="ECO:0000313" key="3">
    <source>
        <dbReference type="Proteomes" id="UP000093053"/>
    </source>
</evidence>
<feature type="region of interest" description="Disordered" evidence="1">
    <location>
        <begin position="57"/>
        <end position="80"/>
    </location>
</feature>
<keyword evidence="3" id="KW-1185">Reference proteome</keyword>
<dbReference type="OrthoDB" id="3556176at2"/>
<gene>
    <name evidence="2" type="ORF">BBK82_30085</name>
</gene>